<dbReference type="Gene3D" id="3.60.21.10">
    <property type="match status" value="1"/>
</dbReference>
<reference evidence="3 4" key="1">
    <citation type="submission" date="2018-05" db="EMBL/GenBank/DDBJ databases">
        <authorList>
            <person name="Goeker M."/>
            <person name="Huntemann M."/>
            <person name="Clum A."/>
            <person name="Pillay M."/>
            <person name="Palaniappan K."/>
            <person name="Varghese N."/>
            <person name="Mikhailova N."/>
            <person name="Stamatis D."/>
            <person name="Reddy T."/>
            <person name="Daum C."/>
            <person name="Shapiro N."/>
            <person name="Ivanova N."/>
            <person name="Kyrpides N."/>
            <person name="Woyke T."/>
        </authorList>
    </citation>
    <scope>NUCLEOTIDE SEQUENCE [LARGE SCALE GENOMIC DNA]</scope>
    <source>
        <strain evidence="3 4">DSM 26524</strain>
    </source>
</reference>
<keyword evidence="1" id="KW-0472">Membrane</keyword>
<dbReference type="InterPro" id="IPR029052">
    <property type="entry name" value="Metallo-depent_PP-like"/>
</dbReference>
<dbReference type="InterPro" id="IPR051158">
    <property type="entry name" value="Metallophosphoesterase_sf"/>
</dbReference>
<protein>
    <recommendedName>
        <fullName evidence="2">Calcineurin-like phosphoesterase domain-containing protein</fullName>
    </recommendedName>
</protein>
<keyword evidence="4" id="KW-1185">Reference proteome</keyword>
<comment type="caution">
    <text evidence="3">The sequence shown here is derived from an EMBL/GenBank/DDBJ whole genome shotgun (WGS) entry which is preliminary data.</text>
</comment>
<evidence type="ECO:0000259" key="2">
    <source>
        <dbReference type="Pfam" id="PF00149"/>
    </source>
</evidence>
<gene>
    <name evidence="3" type="ORF">C7383_10378</name>
</gene>
<dbReference type="SUPFAM" id="SSF56300">
    <property type="entry name" value="Metallo-dependent phosphatases"/>
    <property type="match status" value="1"/>
</dbReference>
<dbReference type="Pfam" id="PF00149">
    <property type="entry name" value="Metallophos"/>
    <property type="match status" value="1"/>
</dbReference>
<dbReference type="InterPro" id="IPR004843">
    <property type="entry name" value="Calcineurin-like_PHP"/>
</dbReference>
<accession>A0AB73T6K8</accession>
<name>A0AB73T6K8_9FIRM</name>
<feature type="domain" description="Calcineurin-like phosphoesterase" evidence="2">
    <location>
        <begin position="156"/>
        <end position="339"/>
    </location>
</feature>
<dbReference type="RefSeq" id="WP_109625351.1">
    <property type="nucleotide sequence ID" value="NZ_CABJAT010000007.1"/>
</dbReference>
<dbReference type="PANTHER" id="PTHR31302">
    <property type="entry name" value="TRANSMEMBRANE PROTEIN WITH METALLOPHOSPHOESTERASE DOMAIN-RELATED"/>
    <property type="match status" value="1"/>
</dbReference>
<sequence length="400" mass="44872">MIAILLAPVYLLVSYYVLRWTLKWMGACHRFFKGKYFRRIFIGLYVFGSTAVLTSFLIKQPYWLHRVLKQVSNFWMGVFLYAVLAIAAADLVRLILRHTKVLKDNVVKSKAMFITTGTVAAAAVIALSVWGLLHARHITTSSYEVEVAKEFEDKTMTVVLAADMHLGYSIGEWHMRQMVDRINEMDADVVCFAGDIFDNEFDSVKNPDKVEEILRGIKSKYGVYACYGNHDLDEPILAGFTFGRGDRENDDTRMEEFLKGAGITLLNDEAVCVDDKFYLAGRRDFSRARKVEGGRKSPEELLEGLDKSKPVFVIDHQPKELDKLAAAGADMDLSGHTHDGQLFPGNLLIGLMWKNPCGHIIVDGMDSVVTSGVGVWGPNMRVGTDSEVVKITVNFQQAQK</sequence>
<proteinExistence type="predicted"/>
<dbReference type="EMBL" id="QGGY01000003">
    <property type="protein sequence ID" value="PWJ77237.1"/>
    <property type="molecule type" value="Genomic_DNA"/>
</dbReference>
<feature type="transmembrane region" description="Helical" evidence="1">
    <location>
        <begin position="6"/>
        <end position="22"/>
    </location>
</feature>
<keyword evidence="1" id="KW-0812">Transmembrane</keyword>
<evidence type="ECO:0000256" key="1">
    <source>
        <dbReference type="SAM" id="Phobius"/>
    </source>
</evidence>
<keyword evidence="1" id="KW-1133">Transmembrane helix</keyword>
<dbReference type="Proteomes" id="UP000245412">
    <property type="component" value="Unassembled WGS sequence"/>
</dbReference>
<feature type="transmembrane region" description="Helical" evidence="1">
    <location>
        <begin position="113"/>
        <end position="133"/>
    </location>
</feature>
<organism evidence="3 4">
    <name type="scientific">Murimonas intestini</name>
    <dbReference type="NCBI Taxonomy" id="1337051"/>
    <lineage>
        <taxon>Bacteria</taxon>
        <taxon>Bacillati</taxon>
        <taxon>Bacillota</taxon>
        <taxon>Clostridia</taxon>
        <taxon>Lachnospirales</taxon>
        <taxon>Lachnospiraceae</taxon>
        <taxon>Murimonas</taxon>
    </lineage>
</organism>
<evidence type="ECO:0000313" key="4">
    <source>
        <dbReference type="Proteomes" id="UP000245412"/>
    </source>
</evidence>
<dbReference type="AlphaFoldDB" id="A0AB73T6K8"/>
<dbReference type="PANTHER" id="PTHR31302:SF0">
    <property type="entry name" value="TRANSMEMBRANE PROTEIN WITH METALLOPHOSPHOESTERASE DOMAIN"/>
    <property type="match status" value="1"/>
</dbReference>
<evidence type="ECO:0000313" key="3">
    <source>
        <dbReference type="EMBL" id="PWJ77237.1"/>
    </source>
</evidence>
<dbReference type="GO" id="GO:0016787">
    <property type="term" value="F:hydrolase activity"/>
    <property type="evidence" value="ECO:0007669"/>
    <property type="project" value="InterPro"/>
</dbReference>
<feature type="transmembrane region" description="Helical" evidence="1">
    <location>
        <begin position="42"/>
        <end position="62"/>
    </location>
</feature>
<feature type="transmembrane region" description="Helical" evidence="1">
    <location>
        <begin position="74"/>
        <end position="92"/>
    </location>
</feature>